<dbReference type="EMBL" id="SRZC01000014">
    <property type="protein sequence ID" value="TGX81741.1"/>
    <property type="molecule type" value="Genomic_DNA"/>
</dbReference>
<dbReference type="Proteomes" id="UP000308886">
    <property type="component" value="Unassembled WGS sequence"/>
</dbReference>
<comment type="caution">
    <text evidence="1">The sequence shown here is derived from an EMBL/GenBank/DDBJ whole genome shotgun (WGS) entry which is preliminary data.</text>
</comment>
<evidence type="ECO:0000313" key="2">
    <source>
        <dbReference type="Proteomes" id="UP000308886"/>
    </source>
</evidence>
<sequence>MHIIDVLVFLVFTGGIVLMGSLFYSKDTSAKEFTNAGRSIPGWVVGMSIFSTFVSSISYLGNPGKAYASDWNPFVFGISIPIACWIAAKWFVPFYRNHDSVSAYAFLEERFGPWARIYASACYLLTQVARMGSILFLLAMPMNILMGWDLRTVIIITSIAIIFYSMLGGMKAVIWTEAIQGFILIGGALVCLGVLMFSMPEGPMQAIQIGWDTLDEAGRNKFSLGSFSLTDLSHSTFWVCLIYGVFINLQNYGIDQNYVQRYHTAKTEREAKNAALFGGWLYIPVSALFFLIGTCLFSYYKVFPDAQVAAFEAAGKTDYVFPYFMVHSLPTGLTGLLIASVFAAGMSTVATSVTSCSTILLTDYWMRMRKHVHRKGHDHSRGIGDKEHLMVLKLGSVLIGVLGICVALALVNVDSILDAWWKLSSIFSGGMLGLFLLGYLSTKVKNIHAVIGVLCGFAVIAWISAWNWIGLPNPGLHEYLAIVLGTMTIFIVGFALVLFIPVKKK</sequence>
<protein>
    <submittedName>
        <fullName evidence="1">Sodium:solute symporter</fullName>
    </submittedName>
</protein>
<gene>
    <name evidence="1" type="ORF">E5358_09425</name>
</gene>
<evidence type="ECO:0000313" key="1">
    <source>
        <dbReference type="EMBL" id="TGX81741.1"/>
    </source>
</evidence>
<reference evidence="1" key="1">
    <citation type="submission" date="2019-04" db="EMBL/GenBank/DDBJ databases">
        <title>Microbes associate with the intestines of laboratory mice.</title>
        <authorList>
            <person name="Navarre W."/>
            <person name="Wong E."/>
            <person name="Huang K."/>
            <person name="Tropini C."/>
            <person name="Ng K."/>
            <person name="Yu B."/>
        </authorList>
    </citation>
    <scope>NUCLEOTIDE SEQUENCE</scope>
    <source>
        <strain evidence="1">NM73_A23</strain>
    </source>
</reference>
<keyword evidence="2" id="KW-1185">Reference proteome</keyword>
<name>A0AC61QPH6_9BACT</name>
<proteinExistence type="predicted"/>
<organism evidence="1 2">
    <name type="scientific">Palleniella muris</name>
    <dbReference type="NCBI Taxonomy" id="3038145"/>
    <lineage>
        <taxon>Bacteria</taxon>
        <taxon>Pseudomonadati</taxon>
        <taxon>Bacteroidota</taxon>
        <taxon>Bacteroidia</taxon>
        <taxon>Bacteroidales</taxon>
        <taxon>Prevotellaceae</taxon>
        <taxon>Palleniella</taxon>
    </lineage>
</organism>
<accession>A0AC61QPH6</accession>